<evidence type="ECO:0000313" key="3">
    <source>
        <dbReference type="EMBL" id="GGK99393.1"/>
    </source>
</evidence>
<proteinExistence type="predicted"/>
<feature type="compositionally biased region" description="Basic and acidic residues" evidence="1">
    <location>
        <begin position="101"/>
        <end position="114"/>
    </location>
</feature>
<protein>
    <recommendedName>
        <fullName evidence="2">TniQ domain-containing protein</fullName>
    </recommendedName>
</protein>
<organism evidence="3 4">
    <name type="scientific">Planomonospora parontospora</name>
    <dbReference type="NCBI Taxonomy" id="58119"/>
    <lineage>
        <taxon>Bacteria</taxon>
        <taxon>Bacillati</taxon>
        <taxon>Actinomycetota</taxon>
        <taxon>Actinomycetes</taxon>
        <taxon>Streptosporangiales</taxon>
        <taxon>Streptosporangiaceae</taxon>
        <taxon>Planomonospora</taxon>
    </lineage>
</organism>
<dbReference type="Pfam" id="PF06527">
    <property type="entry name" value="TniQ"/>
    <property type="match status" value="1"/>
</dbReference>
<evidence type="ECO:0000313" key="4">
    <source>
        <dbReference type="Proteomes" id="UP000627984"/>
    </source>
</evidence>
<accession>A0AA37BP40</accession>
<dbReference type="InterPro" id="IPR009492">
    <property type="entry name" value="TniQ"/>
</dbReference>
<dbReference type="AlphaFoldDB" id="A0AA37BP40"/>
<evidence type="ECO:0000259" key="2">
    <source>
        <dbReference type="Pfam" id="PF06527"/>
    </source>
</evidence>
<dbReference type="Gene3D" id="1.10.10.60">
    <property type="entry name" value="Homeodomain-like"/>
    <property type="match status" value="1"/>
</dbReference>
<reference evidence="3" key="2">
    <citation type="submission" date="2022-09" db="EMBL/GenBank/DDBJ databases">
        <authorList>
            <person name="Sun Q."/>
            <person name="Ohkuma M."/>
        </authorList>
    </citation>
    <scope>NUCLEOTIDE SEQUENCE</scope>
    <source>
        <strain evidence="3">JCM 3093</strain>
    </source>
</reference>
<feature type="region of interest" description="Disordered" evidence="1">
    <location>
        <begin position="101"/>
        <end position="124"/>
    </location>
</feature>
<gene>
    <name evidence="3" type="ORF">GCM10010126_68680</name>
</gene>
<evidence type="ECO:0000256" key="1">
    <source>
        <dbReference type="SAM" id="MobiDB-lite"/>
    </source>
</evidence>
<reference evidence="3" key="1">
    <citation type="journal article" date="2014" name="Int. J. Syst. Evol. Microbiol.">
        <title>Complete genome sequence of Corynebacterium casei LMG S-19264T (=DSM 44701T), isolated from a smear-ripened cheese.</title>
        <authorList>
            <consortium name="US DOE Joint Genome Institute (JGI-PGF)"/>
            <person name="Walter F."/>
            <person name="Albersmeier A."/>
            <person name="Kalinowski J."/>
            <person name="Ruckert C."/>
        </authorList>
    </citation>
    <scope>NUCLEOTIDE SEQUENCE</scope>
    <source>
        <strain evidence="3">JCM 3093</strain>
    </source>
</reference>
<comment type="caution">
    <text evidence="3">The sequence shown here is derived from an EMBL/GenBank/DDBJ whole genome shotgun (WGS) entry which is preliminary data.</text>
</comment>
<dbReference type="EMBL" id="BMQD01000048">
    <property type="protein sequence ID" value="GGK99393.1"/>
    <property type="molecule type" value="Genomic_DNA"/>
</dbReference>
<name>A0AA37BP40_9ACTN</name>
<feature type="domain" description="TniQ" evidence="2">
    <location>
        <begin position="143"/>
        <end position="269"/>
    </location>
</feature>
<sequence>MLPQERAEEILTLHAAGWSTRAIAASLGHSQNTIRGYLNGDRTPGVRAPRPSLLTDLLANYCRQRFFEDPILRPSALFREVTQLGFEGSRATFYRELAQRRLPPPDHRPADPNKDSPQALADDGIAKTPRPFVPALQRAPVLPRRVAPLAGEPLISYLTRLAHANHLTVSEVLAVLPTWFSTKVNNRNDRAQHHALVPETADALLALAHLTAITTTSLARALPAFRHNDEASPLRATTACRRCTARRGINERIAVHLPAHQKICTRHRIWLSDPGQPHLDLAACPEITIAQLRANRLLHRHKPQQLMLAYQAAIREVPPWPRSPASLPAHWRYRLLILQSTNHGKGTPDDHDAYIDAAKYPDAIALTAAMLTPKTGRNP</sequence>
<dbReference type="Proteomes" id="UP000627984">
    <property type="component" value="Unassembled WGS sequence"/>
</dbReference>